<reference evidence="1 2" key="1">
    <citation type="submission" date="2021-06" db="EMBL/GenBank/DDBJ databases">
        <authorList>
            <person name="Kallberg Y."/>
            <person name="Tangrot J."/>
            <person name="Rosling A."/>
        </authorList>
    </citation>
    <scope>NUCLEOTIDE SEQUENCE [LARGE SCALE GENOMIC DNA]</scope>
    <source>
        <strain evidence="1 2">120-4 pot B 10/14</strain>
    </source>
</reference>
<evidence type="ECO:0000313" key="1">
    <source>
        <dbReference type="EMBL" id="CAG8615497.1"/>
    </source>
</evidence>
<dbReference type="Proteomes" id="UP000789901">
    <property type="component" value="Unassembled WGS sequence"/>
</dbReference>
<comment type="caution">
    <text evidence="1">The sequence shown here is derived from an EMBL/GenBank/DDBJ whole genome shotgun (WGS) entry which is preliminary data.</text>
</comment>
<proteinExistence type="predicted"/>
<organism evidence="1 2">
    <name type="scientific">Gigaspora margarita</name>
    <dbReference type="NCBI Taxonomy" id="4874"/>
    <lineage>
        <taxon>Eukaryota</taxon>
        <taxon>Fungi</taxon>
        <taxon>Fungi incertae sedis</taxon>
        <taxon>Mucoromycota</taxon>
        <taxon>Glomeromycotina</taxon>
        <taxon>Glomeromycetes</taxon>
        <taxon>Diversisporales</taxon>
        <taxon>Gigasporaceae</taxon>
        <taxon>Gigaspora</taxon>
    </lineage>
</organism>
<gene>
    <name evidence="1" type="ORF">GMARGA_LOCUS7571</name>
</gene>
<dbReference type="EMBL" id="CAJVQB010003705">
    <property type="protein sequence ID" value="CAG8615497.1"/>
    <property type="molecule type" value="Genomic_DNA"/>
</dbReference>
<keyword evidence="2" id="KW-1185">Reference proteome</keyword>
<name>A0ABN7UJX3_GIGMA</name>
<accession>A0ABN7UJX3</accession>
<sequence>MDVLADVVFSAHHFPMIICAIPFIHQSTVDTVVHSPLLILNLININHQVFTEILVETFKDAGKDIDCHVYNILVLILMITDINKFLLLQSADTDSLRANGALSINLTLNYRIKHQASNNIIQWQWWHQ</sequence>
<evidence type="ECO:0000313" key="2">
    <source>
        <dbReference type="Proteomes" id="UP000789901"/>
    </source>
</evidence>
<protein>
    <submittedName>
        <fullName evidence="1">5063_t:CDS:1</fullName>
    </submittedName>
</protein>